<organism evidence="1 2">
    <name type="scientific">Belliella filtrata</name>
    <dbReference type="NCBI Taxonomy" id="2923435"/>
    <lineage>
        <taxon>Bacteria</taxon>
        <taxon>Pseudomonadati</taxon>
        <taxon>Bacteroidota</taxon>
        <taxon>Cytophagia</taxon>
        <taxon>Cytophagales</taxon>
        <taxon>Cyclobacteriaceae</taxon>
        <taxon>Belliella</taxon>
    </lineage>
</organism>
<dbReference type="NCBIfam" id="NF003814">
    <property type="entry name" value="PRK05406.1-3"/>
    <property type="match status" value="1"/>
</dbReference>
<dbReference type="EC" id="3.5.2.9" evidence="1"/>
<dbReference type="SUPFAM" id="SSF88713">
    <property type="entry name" value="Glycoside hydrolase/deacetylase"/>
    <property type="match status" value="1"/>
</dbReference>
<evidence type="ECO:0000313" key="1">
    <source>
        <dbReference type="EMBL" id="MCH7410886.1"/>
    </source>
</evidence>
<keyword evidence="1" id="KW-0378">Hydrolase</keyword>
<dbReference type="GO" id="GO:0017168">
    <property type="term" value="F:5-oxoprolinase (ATP-hydrolyzing) activity"/>
    <property type="evidence" value="ECO:0007669"/>
    <property type="project" value="UniProtKB-EC"/>
</dbReference>
<dbReference type="NCBIfam" id="NF003816">
    <property type="entry name" value="PRK05406.1-5"/>
    <property type="match status" value="1"/>
</dbReference>
<dbReference type="RefSeq" id="WP_241349244.1">
    <property type="nucleotide sequence ID" value="NZ_JAKZGP010000050.1"/>
</dbReference>
<dbReference type="Gene3D" id="3.20.20.370">
    <property type="entry name" value="Glycoside hydrolase/deacetylase"/>
    <property type="match status" value="1"/>
</dbReference>
<evidence type="ECO:0000313" key="2">
    <source>
        <dbReference type="Proteomes" id="UP001165489"/>
    </source>
</evidence>
<gene>
    <name evidence="1" type="primary">pxpA</name>
    <name evidence="1" type="ORF">MM239_15870</name>
</gene>
<reference evidence="1" key="1">
    <citation type="submission" date="2022-03" db="EMBL/GenBank/DDBJ databases">
        <title>De novo assembled genomes of Belliella spp. (Cyclobacteriaceae) strains.</title>
        <authorList>
            <person name="Szabo A."/>
            <person name="Korponai K."/>
            <person name="Felfoldi T."/>
        </authorList>
    </citation>
    <scope>NUCLEOTIDE SEQUENCE</scope>
    <source>
        <strain evidence="1">DSM 111904</strain>
    </source>
</reference>
<dbReference type="EMBL" id="JAKZGP010000050">
    <property type="protein sequence ID" value="MCH7410886.1"/>
    <property type="molecule type" value="Genomic_DNA"/>
</dbReference>
<proteinExistence type="predicted"/>
<comment type="caution">
    <text evidence="1">The sequence shown here is derived from an EMBL/GenBank/DDBJ whole genome shotgun (WGS) entry which is preliminary data.</text>
</comment>
<sequence>MMNLFKLPFDLNADLGEGMGNDSELIPFLSSSNIACGGHAGNGESMQETILLCEKFDVKIGAHPSYPDPANFGRKYLELSKVEFQESIISQIDELLTLCDKHNLKLNHIKPHGALYNRLAVDQKEAMWFVEIVNSNYRDKVLYIPPNSIIEKIANQAGINTAREAFADRSYTDDLGLVDRNHPSALLSEPAIVVDQIKNMVHNNKVHTITGKMLDIRFDTVCIHGDNPNATEIIKAIYTSFQS</sequence>
<protein>
    <submittedName>
        <fullName evidence="1">5-oxoprolinase subunit PxpA</fullName>
        <ecNumber evidence="1">3.5.2.9</ecNumber>
    </submittedName>
</protein>
<dbReference type="PANTHER" id="PTHR30292:SF0">
    <property type="entry name" value="5-OXOPROLINASE SUBUNIT A"/>
    <property type="match status" value="1"/>
</dbReference>
<dbReference type="InterPro" id="IPR011330">
    <property type="entry name" value="Glyco_hydro/deAcase_b/a-brl"/>
</dbReference>
<dbReference type="PANTHER" id="PTHR30292">
    <property type="entry name" value="UNCHARACTERIZED PROTEIN YBGL-RELATED"/>
    <property type="match status" value="1"/>
</dbReference>
<dbReference type="Pfam" id="PF03746">
    <property type="entry name" value="LamB_YcsF"/>
    <property type="match status" value="1"/>
</dbReference>
<dbReference type="CDD" id="cd10801">
    <property type="entry name" value="LamB_YcsF_like_1"/>
    <property type="match status" value="1"/>
</dbReference>
<keyword evidence="2" id="KW-1185">Reference proteome</keyword>
<name>A0ABS9V3B6_9BACT</name>
<dbReference type="InterPro" id="IPR005501">
    <property type="entry name" value="LamB/YcsF/PxpA-like"/>
</dbReference>
<dbReference type="Proteomes" id="UP001165489">
    <property type="component" value="Unassembled WGS sequence"/>
</dbReference>
<accession>A0ABS9V3B6</accession>